<organism evidence="3 4">
    <name type="scientific">Vibrio phage ICP1</name>
    <dbReference type="NCBI Taxonomy" id="979525"/>
    <lineage>
        <taxon>Viruses</taxon>
        <taxon>Duplodnaviria</taxon>
        <taxon>Heunggongvirae</taxon>
        <taxon>Uroviricota</taxon>
        <taxon>Caudoviricetes</taxon>
        <taxon>Mohonavirus</taxon>
        <taxon>Mohonavirus ICP1</taxon>
    </lineage>
</organism>
<feature type="domain" description="Bacteriophage T5 Orf172 DNA-binding" evidence="1">
    <location>
        <begin position="319"/>
        <end position="397"/>
    </location>
</feature>
<dbReference type="Pfam" id="PF10544">
    <property type="entry name" value="T5orf172"/>
    <property type="match status" value="1"/>
</dbReference>
<feature type="domain" description="CapR homology" evidence="2">
    <location>
        <begin position="23"/>
        <end position="79"/>
    </location>
</feature>
<feature type="domain" description="CapR homology" evidence="2">
    <location>
        <begin position="184"/>
        <end position="230"/>
    </location>
</feature>
<dbReference type="RefSeq" id="YP_004251063.1">
    <property type="nucleotide sequence ID" value="NC_015157.1"/>
</dbReference>
<dbReference type="GeneID" id="10228601"/>
<sequence>MEFVNEELLTEGQKSKIGLQWETPKGGVLTVIGVVSGKTLDKTMFALTCSICNKDRELFPQPFVRNTAVISNKRVCCNCVPSFRFTVQQYEVLAKRYCEALGVESLGMSGEFKGDRTIWKIKYKGVEDFTSIESLSNGKLSYKLSCLKRAGKIPLCNFESFLDKVSPLFPEGTIFSLSMDKTWANAKGTYYIYKCPVCSEDMYTKAGVCTGRFISYRGSLSKGIKACRCSKGYRWKKDEIELYLNHELSKIGWKFGGWLTDYKKALSFFNFTCDRGHYHKLTVNDFKCGTRCGQCALEDSLVDGRANGYFPERENEQDYLYLLDFQGEFIKIGRSFNIKARISKLRSESSIKDVNLIYYSQGNHGDVYRYEQQILDILRIKGYTYTERSFSKEIFKNEALSEAFDLVSKFGK</sequence>
<dbReference type="Pfam" id="PF21817">
    <property type="entry name" value="CapR"/>
    <property type="match status" value="2"/>
</dbReference>
<evidence type="ECO:0000259" key="1">
    <source>
        <dbReference type="Pfam" id="PF10544"/>
    </source>
</evidence>
<reference evidence="3 4" key="1">
    <citation type="journal article" date="2011" name="MBio">
        <title>Evidence of a dominant lineage of Vibrio cholerae-specific lytic bacteriophages shed by cholera patients over a 10-year period in Dhaka, Bangladesh.</title>
        <authorList>
            <person name="Seed K.D."/>
            <person name="Bodi K.L."/>
            <person name="Kropinski A.M."/>
            <person name="Ackermann H.W."/>
            <person name="Calderwood S.B."/>
            <person name="Qadri F."/>
            <person name="Camilli A."/>
        </authorList>
    </citation>
    <scope>NUCLEOTIDE SEQUENCE [LARGE SCALE GENOMIC DNA]</scope>
</reference>
<keyword evidence="4" id="KW-1185">Reference proteome</keyword>
<dbReference type="InterPro" id="IPR048793">
    <property type="entry name" value="CapR_dom"/>
</dbReference>
<proteinExistence type="predicted"/>
<dbReference type="EMBL" id="HQ641347">
    <property type="protein sequence ID" value="ADX87938.1"/>
    <property type="molecule type" value="Genomic_DNA"/>
</dbReference>
<evidence type="ECO:0000259" key="2">
    <source>
        <dbReference type="Pfam" id="PF21817"/>
    </source>
</evidence>
<protein>
    <submittedName>
        <fullName evidence="3">Uncharacterized protein ORF121</fullName>
    </submittedName>
</protein>
<evidence type="ECO:0000313" key="4">
    <source>
        <dbReference type="Proteomes" id="UP000007502"/>
    </source>
</evidence>
<accession>F1D1E4</accession>
<dbReference type="OrthoDB" id="24132at10239"/>
<gene>
    <name evidence="3" type="primary">ORF121</name>
</gene>
<name>F1D1E4_9CAUD</name>
<evidence type="ECO:0000313" key="3">
    <source>
        <dbReference type="EMBL" id="ADX87938.1"/>
    </source>
</evidence>
<dbReference type="InterPro" id="IPR018306">
    <property type="entry name" value="Phage_T5_Orf172_DNA-bd"/>
</dbReference>
<dbReference type="Proteomes" id="UP000007502">
    <property type="component" value="Segment"/>
</dbReference>
<dbReference type="KEGG" id="vg:10228601"/>